<keyword evidence="5" id="KW-0479">Metal-binding</keyword>
<dbReference type="InterPro" id="IPR036565">
    <property type="entry name" value="Mur-like_cat_sf"/>
</dbReference>
<dbReference type="EC" id="6.3.2.17" evidence="3"/>
<evidence type="ECO:0000256" key="9">
    <source>
        <dbReference type="ARBA" id="ARBA00030592"/>
    </source>
</evidence>
<dbReference type="Proteomes" id="UP000658225">
    <property type="component" value="Unassembled WGS sequence"/>
</dbReference>
<keyword evidence="8" id="KW-0460">Magnesium</keyword>
<keyword evidence="7 11" id="KW-0067">ATP-binding</keyword>
<dbReference type="FunFam" id="3.40.1190.10:FF:000011">
    <property type="entry name" value="Folylpolyglutamate synthase/dihydrofolate synthase"/>
    <property type="match status" value="1"/>
</dbReference>
<evidence type="ECO:0000313" key="15">
    <source>
        <dbReference type="Proteomes" id="UP000658225"/>
    </source>
</evidence>
<name>A0A927R318_9BACL</name>
<evidence type="ECO:0000256" key="7">
    <source>
        <dbReference type="ARBA" id="ARBA00022840"/>
    </source>
</evidence>
<dbReference type="SUPFAM" id="SSF53244">
    <property type="entry name" value="MurD-like peptide ligases, peptide-binding domain"/>
    <property type="match status" value="1"/>
</dbReference>
<evidence type="ECO:0000256" key="8">
    <source>
        <dbReference type="ARBA" id="ARBA00022842"/>
    </source>
</evidence>
<dbReference type="PIRSF" id="PIRSF001563">
    <property type="entry name" value="Folylpolyglu_synth"/>
    <property type="match status" value="1"/>
</dbReference>
<reference evidence="14" key="1">
    <citation type="submission" date="2020-10" db="EMBL/GenBank/DDBJ databases">
        <title>Genomic Encyclopedia of Type Strains, Phase IV (KMG-IV): sequencing the most valuable type-strain genomes for metagenomic binning, comparative biology and taxonomic classification.</title>
        <authorList>
            <person name="Goeker M."/>
        </authorList>
    </citation>
    <scope>NUCLEOTIDE SEQUENCE</scope>
    <source>
        <strain evidence="14">DSM 13886</strain>
    </source>
</reference>
<proteinExistence type="inferred from homology"/>
<dbReference type="PANTHER" id="PTHR11136:SF0">
    <property type="entry name" value="DIHYDROFOLATE SYNTHETASE-RELATED"/>
    <property type="match status" value="1"/>
</dbReference>
<comment type="catalytic activity">
    <reaction evidence="10">
        <text>(6S)-5,6,7,8-tetrahydrofolyl-(gamma-L-Glu)(n) + L-glutamate + ATP = (6S)-5,6,7,8-tetrahydrofolyl-(gamma-L-Glu)(n+1) + ADP + phosphate + H(+)</text>
        <dbReference type="Rhea" id="RHEA:10580"/>
        <dbReference type="Rhea" id="RHEA-COMP:14738"/>
        <dbReference type="Rhea" id="RHEA-COMP:14740"/>
        <dbReference type="ChEBI" id="CHEBI:15378"/>
        <dbReference type="ChEBI" id="CHEBI:29985"/>
        <dbReference type="ChEBI" id="CHEBI:30616"/>
        <dbReference type="ChEBI" id="CHEBI:43474"/>
        <dbReference type="ChEBI" id="CHEBI:141005"/>
        <dbReference type="ChEBI" id="CHEBI:456216"/>
        <dbReference type="EC" id="6.3.2.17"/>
    </reaction>
</comment>
<evidence type="ECO:0000256" key="1">
    <source>
        <dbReference type="ARBA" id="ARBA00001946"/>
    </source>
</evidence>
<comment type="caution">
    <text evidence="14">The sequence shown here is derived from an EMBL/GenBank/DDBJ whole genome shotgun (WGS) entry which is preliminary data.</text>
</comment>
<dbReference type="Pfam" id="PF02875">
    <property type="entry name" value="Mur_ligase_C"/>
    <property type="match status" value="1"/>
</dbReference>
<dbReference type="GO" id="GO:0005737">
    <property type="term" value="C:cytoplasm"/>
    <property type="evidence" value="ECO:0007669"/>
    <property type="project" value="TreeGrafter"/>
</dbReference>
<evidence type="ECO:0000256" key="5">
    <source>
        <dbReference type="ARBA" id="ARBA00022723"/>
    </source>
</evidence>
<dbReference type="Gene3D" id="3.90.190.20">
    <property type="entry name" value="Mur ligase, C-terminal domain"/>
    <property type="match status" value="1"/>
</dbReference>
<keyword evidence="15" id="KW-1185">Reference proteome</keyword>
<dbReference type="PROSITE" id="PS01012">
    <property type="entry name" value="FOLYLPOLYGLU_SYNT_2"/>
    <property type="match status" value="1"/>
</dbReference>
<comment type="similarity">
    <text evidence="2 11">Belongs to the folylpolyglutamate synthase family.</text>
</comment>
<dbReference type="InterPro" id="IPR013221">
    <property type="entry name" value="Mur_ligase_cen"/>
</dbReference>
<comment type="cofactor">
    <cofactor evidence="1">
        <name>Mg(2+)</name>
        <dbReference type="ChEBI" id="CHEBI:18420"/>
    </cofactor>
</comment>
<feature type="domain" description="Mur ligase central" evidence="13">
    <location>
        <begin position="46"/>
        <end position="257"/>
    </location>
</feature>
<dbReference type="PANTHER" id="PTHR11136">
    <property type="entry name" value="FOLYLPOLYGLUTAMATE SYNTHASE-RELATED"/>
    <property type="match status" value="1"/>
</dbReference>
<evidence type="ECO:0000259" key="13">
    <source>
        <dbReference type="Pfam" id="PF08245"/>
    </source>
</evidence>
<keyword evidence="4 11" id="KW-0436">Ligase</keyword>
<dbReference type="InterPro" id="IPR018109">
    <property type="entry name" value="Folylpolyglutamate_synth_CS"/>
</dbReference>
<evidence type="ECO:0000313" key="14">
    <source>
        <dbReference type="EMBL" id="MBE1554566.1"/>
    </source>
</evidence>
<evidence type="ECO:0000256" key="11">
    <source>
        <dbReference type="PIRNR" id="PIRNR001563"/>
    </source>
</evidence>
<dbReference type="GO" id="GO:0008841">
    <property type="term" value="F:dihydrofolate synthase activity"/>
    <property type="evidence" value="ECO:0007669"/>
    <property type="project" value="TreeGrafter"/>
</dbReference>
<dbReference type="Gene3D" id="3.40.1190.10">
    <property type="entry name" value="Mur-like, catalytic domain"/>
    <property type="match status" value="1"/>
</dbReference>
<evidence type="ECO:0000256" key="3">
    <source>
        <dbReference type="ARBA" id="ARBA00013025"/>
    </source>
</evidence>
<dbReference type="GO" id="GO:0005524">
    <property type="term" value="F:ATP binding"/>
    <property type="evidence" value="ECO:0007669"/>
    <property type="project" value="UniProtKB-KW"/>
</dbReference>
<protein>
    <recommendedName>
        <fullName evidence="3">tetrahydrofolate synthase</fullName>
        <ecNumber evidence="3">6.3.2.17</ecNumber>
    </recommendedName>
    <alternativeName>
        <fullName evidence="9">Tetrahydrofolylpolyglutamate synthase</fullName>
    </alternativeName>
</protein>
<gene>
    <name evidence="14" type="ORF">H4683_001643</name>
</gene>
<sequence>MIPKLDVYKNRWEIESDDSIKPGLEAVQDALVKLGNPEKQLKIIHVSGTNGKGSTIAFMEAILKENGFSTGVFSSPAIIDIHDQIRLNGHPISEDELHASFKEMKEAGLSGLLTDFELLTVAAFCTFKRLAPDYALIETGMGGTLDSTNVVTPLISVITSIALEHTAFLGTTLVEVADHKAGIIKKGIPVVIGPMQEESLQVIRRVAMEKESQLTIYGMDFRMDNTDSEVFKGAETYRLTSRKMKGPHQAMNAAVAIESLLAAGIELCEKGVVNALATVELGHRFQEISPGVFVDGAHNPAAAKVLAETIRMEFPGEKVDFIIGMLKGKDIENTLNELVPVAASFTFLTFAHPQAEDGKEMLKYCNHNKKRVTNHLDDTMILLNEEKTMRIVTGSLYLVSSLMNQQGE</sequence>
<evidence type="ECO:0000256" key="6">
    <source>
        <dbReference type="ARBA" id="ARBA00022741"/>
    </source>
</evidence>
<dbReference type="InterPro" id="IPR001645">
    <property type="entry name" value="Folylpolyglutamate_synth"/>
</dbReference>
<dbReference type="SUPFAM" id="SSF53623">
    <property type="entry name" value="MurD-like peptide ligases, catalytic domain"/>
    <property type="match status" value="1"/>
</dbReference>
<dbReference type="InterPro" id="IPR036615">
    <property type="entry name" value="Mur_ligase_C_dom_sf"/>
</dbReference>
<keyword evidence="6 11" id="KW-0547">Nucleotide-binding</keyword>
<dbReference type="GO" id="GO:0004326">
    <property type="term" value="F:tetrahydrofolylpolyglutamate synthase activity"/>
    <property type="evidence" value="ECO:0007669"/>
    <property type="project" value="UniProtKB-EC"/>
</dbReference>
<accession>A0A927R318</accession>
<dbReference type="EMBL" id="JADBEL010000007">
    <property type="protein sequence ID" value="MBE1554566.1"/>
    <property type="molecule type" value="Genomic_DNA"/>
</dbReference>
<dbReference type="InterPro" id="IPR004101">
    <property type="entry name" value="Mur_ligase_C"/>
</dbReference>
<dbReference type="GO" id="GO:0046872">
    <property type="term" value="F:metal ion binding"/>
    <property type="evidence" value="ECO:0007669"/>
    <property type="project" value="UniProtKB-KW"/>
</dbReference>
<dbReference type="Pfam" id="PF08245">
    <property type="entry name" value="Mur_ligase_M"/>
    <property type="match status" value="1"/>
</dbReference>
<evidence type="ECO:0000256" key="4">
    <source>
        <dbReference type="ARBA" id="ARBA00022598"/>
    </source>
</evidence>
<evidence type="ECO:0000259" key="12">
    <source>
        <dbReference type="Pfam" id="PF02875"/>
    </source>
</evidence>
<dbReference type="AlphaFoldDB" id="A0A927R318"/>
<organism evidence="14 15">
    <name type="scientific">Sporosarcina limicola</name>
    <dbReference type="NCBI Taxonomy" id="34101"/>
    <lineage>
        <taxon>Bacteria</taxon>
        <taxon>Bacillati</taxon>
        <taxon>Bacillota</taxon>
        <taxon>Bacilli</taxon>
        <taxon>Bacillales</taxon>
        <taxon>Caryophanaceae</taxon>
        <taxon>Sporosarcina</taxon>
    </lineage>
</organism>
<dbReference type="RefSeq" id="WP_192598349.1">
    <property type="nucleotide sequence ID" value="NZ_JADBEL010000007.1"/>
</dbReference>
<dbReference type="NCBIfam" id="TIGR01499">
    <property type="entry name" value="folC"/>
    <property type="match status" value="1"/>
</dbReference>
<evidence type="ECO:0000256" key="10">
    <source>
        <dbReference type="ARBA" id="ARBA00047493"/>
    </source>
</evidence>
<evidence type="ECO:0000256" key="2">
    <source>
        <dbReference type="ARBA" id="ARBA00008276"/>
    </source>
</evidence>
<feature type="domain" description="Mur ligase C-terminal" evidence="12">
    <location>
        <begin position="283"/>
        <end position="372"/>
    </location>
</feature>